<keyword evidence="1" id="KW-0472">Membrane</keyword>
<comment type="caution">
    <text evidence="2">The sequence shown here is derived from an EMBL/GenBank/DDBJ whole genome shotgun (WGS) entry which is preliminary data.</text>
</comment>
<sequence>MEYGLVFFFFFFLCFLCFSVFFFVSCSMSLVRLFVCSQIIPSSAFRLLSFVFCLYLVFLVFSTSVLVFDFQISKFSPSLQSWVLKLESQSLVLVSTLQSRLIRPIFEL</sequence>
<protein>
    <submittedName>
        <fullName evidence="2">Uncharacterized protein</fullName>
    </submittedName>
</protein>
<keyword evidence="3" id="KW-1185">Reference proteome</keyword>
<reference evidence="2" key="2">
    <citation type="journal article" date="2023" name="Proc. Natl. Acad. Sci. U.S.A.">
        <title>A global phylogenomic analysis of the shiitake genus Lentinula.</title>
        <authorList>
            <person name="Sierra-Patev S."/>
            <person name="Min B."/>
            <person name="Naranjo-Ortiz M."/>
            <person name="Looney B."/>
            <person name="Konkel Z."/>
            <person name="Slot J.C."/>
            <person name="Sakamoto Y."/>
            <person name="Steenwyk J.L."/>
            <person name="Rokas A."/>
            <person name="Carro J."/>
            <person name="Camarero S."/>
            <person name="Ferreira P."/>
            <person name="Molpeceres G."/>
            <person name="Ruiz-Duenas F.J."/>
            <person name="Serrano A."/>
            <person name="Henrissat B."/>
            <person name="Drula E."/>
            <person name="Hughes K.W."/>
            <person name="Mata J.L."/>
            <person name="Ishikawa N.K."/>
            <person name="Vargas-Isla R."/>
            <person name="Ushijima S."/>
            <person name="Smith C.A."/>
            <person name="Donoghue J."/>
            <person name="Ahrendt S."/>
            <person name="Andreopoulos W."/>
            <person name="He G."/>
            <person name="LaButti K."/>
            <person name="Lipzen A."/>
            <person name="Ng V."/>
            <person name="Riley R."/>
            <person name="Sandor L."/>
            <person name="Barry K."/>
            <person name="Martinez A.T."/>
            <person name="Xiao Y."/>
            <person name="Gibbons J.G."/>
            <person name="Terashima K."/>
            <person name="Grigoriev I.V."/>
            <person name="Hibbett D."/>
        </authorList>
    </citation>
    <scope>NUCLEOTIDE SEQUENCE</scope>
    <source>
        <strain evidence="2">ET3784</strain>
    </source>
</reference>
<feature type="transmembrane region" description="Helical" evidence="1">
    <location>
        <begin position="47"/>
        <end position="68"/>
    </location>
</feature>
<dbReference type="EMBL" id="JANVFO010000018">
    <property type="protein sequence ID" value="KAJ3733272.1"/>
    <property type="molecule type" value="Genomic_DNA"/>
</dbReference>
<gene>
    <name evidence="2" type="ORF">DFJ43DRAFT_1068241</name>
</gene>
<keyword evidence="1" id="KW-0812">Transmembrane</keyword>
<evidence type="ECO:0000313" key="3">
    <source>
        <dbReference type="Proteomes" id="UP001176059"/>
    </source>
</evidence>
<dbReference type="Proteomes" id="UP001176059">
    <property type="component" value="Unassembled WGS sequence"/>
</dbReference>
<proteinExistence type="predicted"/>
<name>A0AA38JJD4_9AGAR</name>
<reference evidence="2" key="1">
    <citation type="submission" date="2022-08" db="EMBL/GenBank/DDBJ databases">
        <authorList>
            <consortium name="DOE Joint Genome Institute"/>
            <person name="Min B."/>
            <person name="Sierra-Patev S."/>
            <person name="Naranjo-Ortiz M."/>
            <person name="Looney B."/>
            <person name="Konkel Z."/>
            <person name="Slot J.C."/>
            <person name="Sakamoto Y."/>
            <person name="Steenwyk J.L."/>
            <person name="Rokas A."/>
            <person name="Carro J."/>
            <person name="Camarero S."/>
            <person name="Ferreira P."/>
            <person name="Molpeceres G."/>
            <person name="Ruiz-duenas F.J."/>
            <person name="Serrano A."/>
            <person name="Henrissat B."/>
            <person name="Drula E."/>
            <person name="Hughes K.W."/>
            <person name="Mata J.L."/>
            <person name="Ishikawa N.K."/>
            <person name="Vargas-Isla R."/>
            <person name="Ushijima S."/>
            <person name="Smith C.A."/>
            <person name="Ahrendt S."/>
            <person name="Andreopoulos W."/>
            <person name="He G."/>
            <person name="LaButti K."/>
            <person name="Lipzen A."/>
            <person name="Ng V."/>
            <person name="Riley R."/>
            <person name="Sandor L."/>
            <person name="Barry K."/>
            <person name="Martinez A.T."/>
            <person name="Xiao Y."/>
            <person name="Gibbons J.G."/>
            <person name="Terashima K."/>
            <person name="Hibbett D.S."/>
            <person name="Grigoriev I.V."/>
        </authorList>
    </citation>
    <scope>NUCLEOTIDE SEQUENCE</scope>
    <source>
        <strain evidence="2">ET3784</strain>
    </source>
</reference>
<organism evidence="2 3">
    <name type="scientific">Lentinula guzmanii</name>
    <dbReference type="NCBI Taxonomy" id="2804957"/>
    <lineage>
        <taxon>Eukaryota</taxon>
        <taxon>Fungi</taxon>
        <taxon>Dikarya</taxon>
        <taxon>Basidiomycota</taxon>
        <taxon>Agaricomycotina</taxon>
        <taxon>Agaricomycetes</taxon>
        <taxon>Agaricomycetidae</taxon>
        <taxon>Agaricales</taxon>
        <taxon>Marasmiineae</taxon>
        <taxon>Omphalotaceae</taxon>
        <taxon>Lentinula</taxon>
    </lineage>
</organism>
<dbReference type="AlphaFoldDB" id="A0AA38JJD4"/>
<accession>A0AA38JJD4</accession>
<evidence type="ECO:0000256" key="1">
    <source>
        <dbReference type="SAM" id="Phobius"/>
    </source>
</evidence>
<evidence type="ECO:0000313" key="2">
    <source>
        <dbReference type="EMBL" id="KAJ3733272.1"/>
    </source>
</evidence>
<feature type="transmembrane region" description="Helical" evidence="1">
    <location>
        <begin position="6"/>
        <end position="35"/>
    </location>
</feature>
<keyword evidence="1" id="KW-1133">Transmembrane helix</keyword>